<dbReference type="Gene3D" id="3.40.50.2000">
    <property type="entry name" value="Glycogen Phosphorylase B"/>
    <property type="match status" value="2"/>
</dbReference>
<protein>
    <recommendedName>
        <fullName evidence="5">Glycosyltransferase</fullName>
    </recommendedName>
</protein>
<proteinExistence type="predicted"/>
<dbReference type="Pfam" id="PF00534">
    <property type="entry name" value="Glycos_transf_1"/>
    <property type="match status" value="1"/>
</dbReference>
<feature type="domain" description="Glycosyl transferase family 1" evidence="1">
    <location>
        <begin position="770"/>
        <end position="927"/>
    </location>
</feature>
<dbReference type="RefSeq" id="WP_259548374.1">
    <property type="nucleotide sequence ID" value="NZ_BAABHW010000011.1"/>
</dbReference>
<dbReference type="CDD" id="cd03801">
    <property type="entry name" value="GT4_PimA-like"/>
    <property type="match status" value="1"/>
</dbReference>
<sequence>MLSKYLSVLGIGSGRNDPIDAIREMFDASFYRESTSEAIGSDDDLARHYLDVGWKNGLDPARWFSTNGYLAANPDVAESGMNPFLHYALYGRAEGRASVPPERGTTHRLSWTAPNKSSASDAVAPWFDQTFYRAGFRRGEVPDDLIEHYLSEGWREGRDPAPWFSTRHYLATNEDVAEADVNPFVHYCTTGRFERRRLTPLGHPAQGLYAAHQSALSQGPFFEEIDPAIGVGGEPAAMVLSYYLPQFHRHPVNDRHWGNGFTEWRNLPRALPRFEGHLQPRLPRDLGFYDLSHKDTLKRQIKLAQAAGIHGFCFYHYWFDGARVLDEPVEGFLDDPSLEFPFCLMWTNENWTRTWDGAETDVLLAQNYHPDHDEALVADFARHMADPRYIRLGGRPLLFLYRPGHVPNAKDTIARWREIFGENHELDPLIFMAQGFGDTDPREYGLDGAIEFPPHKLLNGLDPINDSLAWIDDRYRGHVYDYEAVVERSVVEPAPDYPLIKTAVPSWDNEARRPGRGMVLHGASPAKFEAWMRQLVDHARRHPVFDHPIVCVNAWNEWAEGATLEPDVHHGGAYLNALARAAFGKSGSVRGPKGRVLLVGHDAERNGAQKLLLNIARVLTAEMGLQVNFLLLRDGPLLSEYEAIGEVFLADPSTSEEELKSHLARLHLSGINCALTNTVVAGQLCPQLKSAGMRVVSLIHELPGIILEKDLGEAARLVADHADQVVFPACIVKERFEEVAGPISNSAAISPQGIYSTKSETDALARGATRAELGADAAHRVVLGVGYGDLRKGLDRFVAVALASCRSDPSLIFVWVGSVAPEMKIWIEPEIAASGMADRIRILGHQEDVGRFYAAADLFYLASREDPFPSVVLEALAWGLPVVGHRGCGGCDSLIERHGVLVDGAISEGAAAALRDVLNVTPEMRDEQSRARMQEAETGFDFATYVFDLLQRLVPGLPSVSAAILSYNYERYMPQRVTSVLAQTHPLREVLLLDDASSDDSVTIACDVAATARRKMNVVVNETNTGSVFRQWRRAAEMAKGEYIWLAEADDIADPDLVATLLPKMTRSGAIMGFSDSTRVNTRGQVISDSYMAHLDDIEGVDFSSAFDMDAESFLRSCLAIKNVMLNASAVVFHRGTLLDAFETLGDELDSYRIAGDWRLYVEMCLKGSGKVCYVAQSLNAHRYHEDSVTRSTDAKRHLDEIMRVQSTVRNLVDLESKVIRQQHRHLENCRDYLGVQ</sequence>
<gene>
    <name evidence="3" type="ORF">GCM10023209_37720</name>
</gene>
<dbReference type="InterPro" id="IPR001173">
    <property type="entry name" value="Glyco_trans_2-like"/>
</dbReference>
<comment type="caution">
    <text evidence="3">The sequence shown here is derived from an EMBL/GenBank/DDBJ whole genome shotgun (WGS) entry which is preliminary data.</text>
</comment>
<name>A0ABP9LNN6_9RHOB</name>
<evidence type="ECO:0008006" key="5">
    <source>
        <dbReference type="Google" id="ProtNLM"/>
    </source>
</evidence>
<dbReference type="SUPFAM" id="SSF53448">
    <property type="entry name" value="Nucleotide-diphospho-sugar transferases"/>
    <property type="match status" value="1"/>
</dbReference>
<dbReference type="Proteomes" id="UP001499910">
    <property type="component" value="Unassembled WGS sequence"/>
</dbReference>
<organism evidence="3 4">
    <name type="scientific">[Roseibacterium] beibuensis</name>
    <dbReference type="NCBI Taxonomy" id="1193142"/>
    <lineage>
        <taxon>Bacteria</taxon>
        <taxon>Pseudomonadati</taxon>
        <taxon>Pseudomonadota</taxon>
        <taxon>Alphaproteobacteria</taxon>
        <taxon>Rhodobacterales</taxon>
        <taxon>Roseobacteraceae</taxon>
        <taxon>Roseicyclus</taxon>
    </lineage>
</organism>
<feature type="domain" description="Glycosyltransferase 2-like" evidence="2">
    <location>
        <begin position="961"/>
        <end position="1083"/>
    </location>
</feature>
<dbReference type="EMBL" id="BAABHW010000011">
    <property type="protein sequence ID" value="GAA5082278.1"/>
    <property type="molecule type" value="Genomic_DNA"/>
</dbReference>
<evidence type="ECO:0000313" key="4">
    <source>
        <dbReference type="Proteomes" id="UP001499910"/>
    </source>
</evidence>
<dbReference type="Pfam" id="PF14307">
    <property type="entry name" value="Glyco_tran_WbsX"/>
    <property type="match status" value="1"/>
</dbReference>
<dbReference type="InterPro" id="IPR029044">
    <property type="entry name" value="Nucleotide-diphossugar_trans"/>
</dbReference>
<evidence type="ECO:0000259" key="2">
    <source>
        <dbReference type="Pfam" id="PF00535"/>
    </source>
</evidence>
<accession>A0ABP9LNN6</accession>
<dbReference type="Pfam" id="PF00535">
    <property type="entry name" value="Glycos_transf_2"/>
    <property type="match status" value="1"/>
</dbReference>
<evidence type="ECO:0000259" key="1">
    <source>
        <dbReference type="Pfam" id="PF00534"/>
    </source>
</evidence>
<evidence type="ECO:0000313" key="3">
    <source>
        <dbReference type="EMBL" id="GAA5082278.1"/>
    </source>
</evidence>
<dbReference type="Gene3D" id="3.20.20.80">
    <property type="entry name" value="Glycosidases"/>
    <property type="match status" value="1"/>
</dbReference>
<dbReference type="CDD" id="cd11579">
    <property type="entry name" value="Glyco_tran_WbsX"/>
    <property type="match status" value="1"/>
</dbReference>
<reference evidence="4" key="1">
    <citation type="journal article" date="2019" name="Int. J. Syst. Evol. Microbiol.">
        <title>The Global Catalogue of Microorganisms (GCM) 10K type strain sequencing project: providing services to taxonomists for standard genome sequencing and annotation.</title>
        <authorList>
            <consortium name="The Broad Institute Genomics Platform"/>
            <consortium name="The Broad Institute Genome Sequencing Center for Infectious Disease"/>
            <person name="Wu L."/>
            <person name="Ma J."/>
        </authorList>
    </citation>
    <scope>NUCLEOTIDE SEQUENCE [LARGE SCALE GENOMIC DNA]</scope>
    <source>
        <strain evidence="4">JCM 18015</strain>
    </source>
</reference>
<dbReference type="Gene3D" id="3.90.550.10">
    <property type="entry name" value="Spore Coat Polysaccharide Biosynthesis Protein SpsA, Chain A"/>
    <property type="match status" value="1"/>
</dbReference>
<dbReference type="PANTHER" id="PTHR41244">
    <property type="entry name" value="RHAMNAN SYNTHESIS F"/>
    <property type="match status" value="1"/>
</dbReference>
<dbReference type="InterPro" id="IPR032719">
    <property type="entry name" value="WbsX"/>
</dbReference>
<dbReference type="InterPro" id="IPR001296">
    <property type="entry name" value="Glyco_trans_1"/>
</dbReference>
<dbReference type="SUPFAM" id="SSF53756">
    <property type="entry name" value="UDP-Glycosyltransferase/glycogen phosphorylase"/>
    <property type="match status" value="1"/>
</dbReference>
<dbReference type="PANTHER" id="PTHR41244:SF1">
    <property type="entry name" value="GLYCOSYLTRANSFERASE"/>
    <property type="match status" value="1"/>
</dbReference>
<keyword evidence="4" id="KW-1185">Reference proteome</keyword>